<organism evidence="1">
    <name type="scientific">uncultured Caudovirales phage</name>
    <dbReference type="NCBI Taxonomy" id="2100421"/>
    <lineage>
        <taxon>Viruses</taxon>
        <taxon>Duplodnaviria</taxon>
        <taxon>Heunggongvirae</taxon>
        <taxon>Uroviricota</taxon>
        <taxon>Caudoviricetes</taxon>
        <taxon>Peduoviridae</taxon>
        <taxon>Maltschvirus</taxon>
        <taxon>Maltschvirus maltsch</taxon>
    </lineage>
</organism>
<gene>
    <name evidence="1" type="ORF">UFOVP304_36</name>
</gene>
<protein>
    <submittedName>
        <fullName evidence="1">Uncharacterized protein</fullName>
    </submittedName>
</protein>
<evidence type="ECO:0000313" key="1">
    <source>
        <dbReference type="EMBL" id="CAB4136410.1"/>
    </source>
</evidence>
<accession>A0A6J5LTZ3</accession>
<proteinExistence type="predicted"/>
<dbReference type="EMBL" id="LR796322">
    <property type="protein sequence ID" value="CAB4136410.1"/>
    <property type="molecule type" value="Genomic_DNA"/>
</dbReference>
<sequence>MVLYNQKDCLTTRKNLGLSDCILQEGRLTGKILVPKGWSINLTTDTFDKDYVNDQIQLGNFIPILGAVEATNNTPEATTEEYQGGVMSVVRNGLPQFTFKYLRGWLFANALSSYNSFQAYDVLFVFSSGAIAGATNGTTFSGFDLGMLNAGTYMFTDGSTSASVSTTIQLMNETQFNRDVAILDASVLDFNVNADIFPITDIVMTGRADVSDAKVYFKAKFATNQSSVLAGIAIANLRVTISGTVDTITALSLSYNSTTQEYSFTPTATLTTSTPVIVQLYDSVNTVDCAKIGNKFYKGATASITPVA</sequence>
<name>A0A6J5LTZ3_9CAUD</name>
<reference evidence="1" key="1">
    <citation type="submission" date="2020-04" db="EMBL/GenBank/DDBJ databases">
        <authorList>
            <person name="Chiriac C."/>
            <person name="Salcher M."/>
            <person name="Ghai R."/>
            <person name="Kavagutti S V."/>
        </authorList>
    </citation>
    <scope>NUCLEOTIDE SEQUENCE</scope>
</reference>